<protein>
    <submittedName>
        <fullName evidence="1">Alkaline phosphatase family protein</fullName>
    </submittedName>
</protein>
<reference evidence="2" key="1">
    <citation type="journal article" date="2019" name="Int. J. Syst. Evol. Microbiol.">
        <title>The Global Catalogue of Microorganisms (GCM) 10K type strain sequencing project: providing services to taxonomists for standard genome sequencing and annotation.</title>
        <authorList>
            <consortium name="The Broad Institute Genomics Platform"/>
            <consortium name="The Broad Institute Genome Sequencing Center for Infectious Disease"/>
            <person name="Wu L."/>
            <person name="Ma J."/>
        </authorList>
    </citation>
    <scope>NUCLEOTIDE SEQUENCE [LARGE SCALE GENOMIC DNA]</scope>
    <source>
        <strain evidence="2">CCM 8896</strain>
    </source>
</reference>
<proteinExistence type="predicted"/>
<dbReference type="Gene3D" id="3.40.720.10">
    <property type="entry name" value="Alkaline Phosphatase, subunit A"/>
    <property type="match status" value="1"/>
</dbReference>
<evidence type="ECO:0000313" key="1">
    <source>
        <dbReference type="EMBL" id="MFD1671526.1"/>
    </source>
</evidence>
<dbReference type="SUPFAM" id="SSF53649">
    <property type="entry name" value="Alkaline phosphatase-like"/>
    <property type="match status" value="1"/>
</dbReference>
<accession>A0ABW4J795</accession>
<evidence type="ECO:0000313" key="2">
    <source>
        <dbReference type="Proteomes" id="UP001597267"/>
    </source>
</evidence>
<sequence length="393" mass="43139">MAKRKNTYTMNLFNNRFAMSTTAKSVQPAISAQNYSSMLHGLPWDQMAKDYQMTNGTAAQNYFGDFGKAQPKYPSVFKVIQQANPNFGLAAFSEWRQILNGITEADAAVNTQPSASLKSFDDVANYIGSVQFKDTALVYMQSDYMDGQGHGKGWYNDNYWDQYTKYDALFKKVMDKLEATGHSHDTLVIANSDHGGSLTNHGSAEHTKDASNENIFIGIGGETVNSGHRLQGGSNADISALILHALQIKQPASMTGRVFDPSAFLPQTELAQKHRHVEAVNLEQGRNKFALKFVAQSHRTVKALDARIDLAGQSIEKIKVPKGTTILRQDIQDGILKLTLSFETAPTENLAQVTLKRNGNAPTKATIQQAMLGTDSGEEILPDLTNSIATTKK</sequence>
<gene>
    <name evidence="1" type="ORF">ACFQ5M_05415</name>
</gene>
<dbReference type="InterPro" id="IPR017850">
    <property type="entry name" value="Alkaline_phosphatase_core_sf"/>
</dbReference>
<organism evidence="1 2">
    <name type="scientific">Agrilactobacillus yilanensis</name>
    <dbReference type="NCBI Taxonomy" id="2485997"/>
    <lineage>
        <taxon>Bacteria</taxon>
        <taxon>Bacillati</taxon>
        <taxon>Bacillota</taxon>
        <taxon>Bacilli</taxon>
        <taxon>Lactobacillales</taxon>
        <taxon>Lactobacillaceae</taxon>
        <taxon>Agrilactobacillus</taxon>
    </lineage>
</organism>
<keyword evidence="2" id="KW-1185">Reference proteome</keyword>
<dbReference type="Proteomes" id="UP001597267">
    <property type="component" value="Unassembled WGS sequence"/>
</dbReference>
<dbReference type="EMBL" id="JBHTOP010000011">
    <property type="protein sequence ID" value="MFD1671526.1"/>
    <property type="molecule type" value="Genomic_DNA"/>
</dbReference>
<name>A0ABW4J795_9LACO</name>
<dbReference type="InterPro" id="IPR002591">
    <property type="entry name" value="Phosphodiest/P_Trfase"/>
</dbReference>
<dbReference type="RefSeq" id="WP_125715752.1">
    <property type="nucleotide sequence ID" value="NZ_JBHTOP010000011.1"/>
</dbReference>
<dbReference type="Pfam" id="PF01663">
    <property type="entry name" value="Phosphodiest"/>
    <property type="match status" value="1"/>
</dbReference>
<comment type="caution">
    <text evidence="1">The sequence shown here is derived from an EMBL/GenBank/DDBJ whole genome shotgun (WGS) entry which is preliminary data.</text>
</comment>